<gene>
    <name evidence="2" type="ORF">A3B87_01680</name>
</gene>
<accession>A0A1F6FN64</accession>
<dbReference type="Proteomes" id="UP000179136">
    <property type="component" value="Unassembled WGS sequence"/>
</dbReference>
<evidence type="ECO:0000313" key="3">
    <source>
        <dbReference type="Proteomes" id="UP000179136"/>
    </source>
</evidence>
<comment type="caution">
    <text evidence="2">The sequence shown here is derived from an EMBL/GenBank/DDBJ whole genome shotgun (WGS) entry which is preliminary data.</text>
</comment>
<feature type="compositionally biased region" description="Basic and acidic residues" evidence="1">
    <location>
        <begin position="1"/>
        <end position="10"/>
    </location>
</feature>
<protein>
    <submittedName>
        <fullName evidence="2">Uncharacterized protein</fullName>
    </submittedName>
</protein>
<proteinExistence type="predicted"/>
<dbReference type="STRING" id="1798561.A3B87_01680"/>
<name>A0A1F6FN64_9BACT</name>
<organism evidence="2 3">
    <name type="scientific">Candidatus Kuenenbacteria bacterium RIFCSPHIGHO2_02_FULL_39_13</name>
    <dbReference type="NCBI Taxonomy" id="1798561"/>
    <lineage>
        <taxon>Bacteria</taxon>
        <taxon>Candidatus Kueneniibacteriota</taxon>
    </lineage>
</organism>
<evidence type="ECO:0000313" key="2">
    <source>
        <dbReference type="EMBL" id="OGG87300.1"/>
    </source>
</evidence>
<evidence type="ECO:0000256" key="1">
    <source>
        <dbReference type="SAM" id="MobiDB-lite"/>
    </source>
</evidence>
<sequence>MSEKEQKENIENTPTKETARQELKEKFGIEDTSAFRVALQSGDIDKCEKWLQYIINNKEQFPQYQSTWDNWLKDRKQEISQQELFKKFGMRKTADFCQTLEKGKVKEAKEWLQYILDNRDQFPQYNDNWFKDRQRELEQAQK</sequence>
<reference evidence="2 3" key="1">
    <citation type="journal article" date="2016" name="Nat. Commun.">
        <title>Thousands of microbial genomes shed light on interconnected biogeochemical processes in an aquifer system.</title>
        <authorList>
            <person name="Anantharaman K."/>
            <person name="Brown C.T."/>
            <person name="Hug L.A."/>
            <person name="Sharon I."/>
            <person name="Castelle C.J."/>
            <person name="Probst A.J."/>
            <person name="Thomas B.C."/>
            <person name="Singh A."/>
            <person name="Wilkins M.J."/>
            <person name="Karaoz U."/>
            <person name="Brodie E.L."/>
            <person name="Williams K.H."/>
            <person name="Hubbard S.S."/>
            <person name="Banfield J.F."/>
        </authorList>
    </citation>
    <scope>NUCLEOTIDE SEQUENCE [LARGE SCALE GENOMIC DNA]</scope>
</reference>
<dbReference type="EMBL" id="MFMW01000016">
    <property type="protein sequence ID" value="OGG87300.1"/>
    <property type="molecule type" value="Genomic_DNA"/>
</dbReference>
<dbReference type="AlphaFoldDB" id="A0A1F6FN64"/>
<feature type="region of interest" description="Disordered" evidence="1">
    <location>
        <begin position="1"/>
        <end position="23"/>
    </location>
</feature>